<name>A0ABT4KS87_9SPHI</name>
<keyword evidence="3" id="KW-0012">Acyltransferase</keyword>
<feature type="transmembrane region" description="Helical" evidence="1">
    <location>
        <begin position="288"/>
        <end position="306"/>
    </location>
</feature>
<dbReference type="Pfam" id="PF01757">
    <property type="entry name" value="Acyl_transf_3"/>
    <property type="match status" value="1"/>
</dbReference>
<feature type="transmembrane region" description="Helical" evidence="1">
    <location>
        <begin position="99"/>
        <end position="120"/>
    </location>
</feature>
<dbReference type="PANTHER" id="PTHR23028">
    <property type="entry name" value="ACETYLTRANSFERASE"/>
    <property type="match status" value="1"/>
</dbReference>
<feature type="transmembrane region" description="Helical" evidence="1">
    <location>
        <begin position="59"/>
        <end position="78"/>
    </location>
</feature>
<proteinExistence type="predicted"/>
<evidence type="ECO:0000313" key="4">
    <source>
        <dbReference type="Proteomes" id="UP001144341"/>
    </source>
</evidence>
<reference evidence="3" key="1">
    <citation type="submission" date="2022-12" db="EMBL/GenBank/DDBJ databases">
        <title>Genome sequence of SJ11.</title>
        <authorList>
            <person name="Woo H."/>
        </authorList>
    </citation>
    <scope>NUCLEOTIDE SEQUENCE</scope>
    <source>
        <strain evidence="3">SJ11</strain>
    </source>
</reference>
<accession>A0ABT4KS87</accession>
<gene>
    <name evidence="3" type="ORF">O0931_00630</name>
</gene>
<comment type="caution">
    <text evidence="3">The sequence shown here is derived from an EMBL/GenBank/DDBJ whole genome shotgun (WGS) entry which is preliminary data.</text>
</comment>
<evidence type="ECO:0000313" key="3">
    <source>
        <dbReference type="EMBL" id="MCZ4221793.1"/>
    </source>
</evidence>
<feature type="transmembrane region" description="Helical" evidence="1">
    <location>
        <begin position="326"/>
        <end position="347"/>
    </location>
</feature>
<dbReference type="InterPro" id="IPR050879">
    <property type="entry name" value="Acyltransferase_3"/>
</dbReference>
<dbReference type="Proteomes" id="UP001144341">
    <property type="component" value="Unassembled WGS sequence"/>
</dbReference>
<protein>
    <submittedName>
        <fullName evidence="3">Acyltransferase</fullName>
    </submittedName>
</protein>
<keyword evidence="1" id="KW-1133">Transmembrane helix</keyword>
<feature type="transmembrane region" description="Helical" evidence="1">
    <location>
        <begin position="232"/>
        <end position="248"/>
    </location>
</feature>
<dbReference type="RefSeq" id="WP_269413630.1">
    <property type="nucleotide sequence ID" value="NZ_JAPWGL010000001.1"/>
</dbReference>
<feature type="transmembrane region" description="Helical" evidence="1">
    <location>
        <begin position="205"/>
        <end position="225"/>
    </location>
</feature>
<dbReference type="EMBL" id="JAPWGL010000001">
    <property type="protein sequence ID" value="MCZ4221793.1"/>
    <property type="molecule type" value="Genomic_DNA"/>
</dbReference>
<keyword evidence="1" id="KW-0472">Membrane</keyword>
<keyword evidence="4" id="KW-1185">Reference proteome</keyword>
<feature type="transmembrane region" description="Helical" evidence="1">
    <location>
        <begin position="254"/>
        <end position="276"/>
    </location>
</feature>
<keyword evidence="3" id="KW-0808">Transferase</keyword>
<feature type="transmembrane region" description="Helical" evidence="1">
    <location>
        <begin position="183"/>
        <end position="199"/>
    </location>
</feature>
<evidence type="ECO:0000256" key="1">
    <source>
        <dbReference type="SAM" id="Phobius"/>
    </source>
</evidence>
<dbReference type="InterPro" id="IPR002656">
    <property type="entry name" value="Acyl_transf_3_dom"/>
</dbReference>
<organism evidence="3 4">
    <name type="scientific">Pedobacter rhodius</name>
    <dbReference type="NCBI Taxonomy" id="3004098"/>
    <lineage>
        <taxon>Bacteria</taxon>
        <taxon>Pseudomonadati</taxon>
        <taxon>Bacteroidota</taxon>
        <taxon>Sphingobacteriia</taxon>
        <taxon>Sphingobacteriales</taxon>
        <taxon>Sphingobacteriaceae</taxon>
        <taxon>Pedobacter</taxon>
    </lineage>
</organism>
<keyword evidence="1" id="KW-0812">Transmembrane</keyword>
<sequence>MKENFKALDGIRGLTALYVMIHHARLALTQSYQNGLSIHPEKYAWYDKLMVYAFSSFKFGHEAVIIFFVLSGFVIHLKQSDKNYNFEHFNVFTYFKKRVIRIYPTLIVSFILVIILDYFAWLFTQTNFQEIFSKYSYNSFFFNLFLIPDATIWGYNFPVWSLKHEWFFYILYPFLLWLAKRHYVLALLIIIGLYTSYAFGFSIPYIGTAAYTLTVWSLGCVLAGIYKNMNSMKWISYLLLLCFVYPFINKSNSYYPLSDAIFGLIVVGSLSIIIAYKNSPVNGFLKKFAWLGAFSYSIYLLHAPFLNFYQTLILNYRQSHALPYHLWFVLLSIMVTIPIIYLIYYFTERIALNYNRKI</sequence>
<evidence type="ECO:0000259" key="2">
    <source>
        <dbReference type="Pfam" id="PF01757"/>
    </source>
</evidence>
<feature type="transmembrane region" description="Helical" evidence="1">
    <location>
        <begin position="140"/>
        <end position="162"/>
    </location>
</feature>
<dbReference type="GO" id="GO:0016746">
    <property type="term" value="F:acyltransferase activity"/>
    <property type="evidence" value="ECO:0007669"/>
    <property type="project" value="UniProtKB-KW"/>
</dbReference>
<feature type="domain" description="Acyltransferase 3" evidence="2">
    <location>
        <begin position="6"/>
        <end position="342"/>
    </location>
</feature>